<organism evidence="1 2">
    <name type="scientific">Aeromicrobium phoceense</name>
    <dbReference type="NCBI Taxonomy" id="2754045"/>
    <lineage>
        <taxon>Bacteria</taxon>
        <taxon>Bacillati</taxon>
        <taxon>Actinomycetota</taxon>
        <taxon>Actinomycetes</taxon>
        <taxon>Propionibacteriales</taxon>
        <taxon>Nocardioidaceae</taxon>
        <taxon>Aeromicrobium</taxon>
    </lineage>
</organism>
<dbReference type="AlphaFoldDB" id="A0A838XMF7"/>
<comment type="caution">
    <text evidence="1">The sequence shown here is derived from an EMBL/GenBank/DDBJ whole genome shotgun (WGS) entry which is preliminary data.</text>
</comment>
<name>A0A838XMF7_9ACTN</name>
<evidence type="ECO:0000313" key="2">
    <source>
        <dbReference type="Proteomes" id="UP000550354"/>
    </source>
</evidence>
<evidence type="ECO:0000313" key="1">
    <source>
        <dbReference type="EMBL" id="MBA4609958.1"/>
    </source>
</evidence>
<dbReference type="Gene3D" id="3.50.50.60">
    <property type="entry name" value="FAD/NAD(P)-binding domain"/>
    <property type="match status" value="2"/>
</dbReference>
<proteinExistence type="predicted"/>
<dbReference type="SUPFAM" id="SSF51905">
    <property type="entry name" value="FAD/NAD(P)-binding domain"/>
    <property type="match status" value="1"/>
</dbReference>
<dbReference type="InterPro" id="IPR036188">
    <property type="entry name" value="FAD/NAD-bd_sf"/>
</dbReference>
<dbReference type="EMBL" id="JACEOG010000002">
    <property type="protein sequence ID" value="MBA4609958.1"/>
    <property type="molecule type" value="Genomic_DNA"/>
</dbReference>
<dbReference type="RefSeq" id="WP_181756770.1">
    <property type="nucleotide sequence ID" value="NZ_JACEOG010000002.1"/>
</dbReference>
<sequence length="391" mass="41146">MARILVVGSGFAGLSAAARLAKLRHDVTVLEREPEPGGLLLGRTIGDRRWAAGPDSVTLPGVFRDLFRKSGRPMDALIAISPSGPRRHVVAARWPRRSTELDLPFGTRGAQHDAVTTVLGSDPWSPWVDELADPWDTVRRTVFEAVHPSGAPVARAPLADRSLREVARGAGDPRLRRIGADLPGGDASGPSVLAVWHYVERNFGRWRFDGGSAGLAAALLTRLRERKVTVETGVEVVEPAASSGVLDGVVLADGSHRPADVVVWAVGSAPSTSRTLTFVRLSGAVAPDDLVVHGRDVVRGWRSGDDGWGLEAPTGVDPLAELARAGLDLRPHVTWREAVPAPPTLTELPLAARSPRDGLWLVGSAAAPGAGLEVTGMGTAALAAHLGAAPR</sequence>
<dbReference type="PRINTS" id="PR00419">
    <property type="entry name" value="ADXRDTASE"/>
</dbReference>
<protein>
    <submittedName>
        <fullName evidence="1">NAD(P)-binding protein</fullName>
    </submittedName>
</protein>
<dbReference type="PANTHER" id="PTHR43734">
    <property type="entry name" value="PHYTOENE DESATURASE"/>
    <property type="match status" value="1"/>
</dbReference>
<gene>
    <name evidence="1" type="ORF">H1W00_15880</name>
</gene>
<keyword evidence="2" id="KW-1185">Reference proteome</keyword>
<accession>A0A838XMF7</accession>
<reference evidence="1 2" key="1">
    <citation type="submission" date="2020-07" db="EMBL/GenBank/DDBJ databases">
        <title>Draft genome and description of Aeromicrobium phoceense strain Marseille-Q0843 isolated from healthy skin swab.</title>
        <authorList>
            <person name="Boxberger M."/>
            <person name="La Scola B."/>
        </authorList>
    </citation>
    <scope>NUCLEOTIDE SEQUENCE [LARGE SCALE GENOMIC DNA]</scope>
    <source>
        <strain evidence="1 2">Marseille-Q0843</strain>
    </source>
</reference>
<dbReference type="Pfam" id="PF13450">
    <property type="entry name" value="NAD_binding_8"/>
    <property type="match status" value="1"/>
</dbReference>
<dbReference type="Proteomes" id="UP000550354">
    <property type="component" value="Unassembled WGS sequence"/>
</dbReference>
<dbReference type="PANTHER" id="PTHR43734:SF1">
    <property type="entry name" value="PHYTOENE DESATURASE"/>
    <property type="match status" value="1"/>
</dbReference>